<dbReference type="Proteomes" id="UP000635726">
    <property type="component" value="Unassembled WGS sequence"/>
</dbReference>
<evidence type="ECO:0008006" key="4">
    <source>
        <dbReference type="Google" id="ProtNLM"/>
    </source>
</evidence>
<keyword evidence="1" id="KW-1133">Transmembrane helix</keyword>
<accession>A0A917PLB3</accession>
<keyword evidence="3" id="KW-1185">Reference proteome</keyword>
<dbReference type="Pfam" id="PF06078">
    <property type="entry name" value="DUF937"/>
    <property type="match status" value="1"/>
</dbReference>
<protein>
    <recommendedName>
        <fullName evidence="4">DUF937 domain-containing protein</fullName>
    </recommendedName>
</protein>
<sequence>MDFLELFRSQLNGPVMERLGGVLGLDAAQAQQIGQAVLPAQLKVITDKVATTAGAQHVLDLAAQVPHGTPQDLLAAPDSLTTLRQKGTALLPQLLGNRLDDTVQGLAQQTGASRGGVQGMMQMILPLMLGMIGQQAGKFGLNASTLGGLFSGGLGGLGTAAAGLGGAAAGLGAAAMGGLGKAADGVQGTVSGLGDGLSAGATNLSKDVRGAAAGIGGAAAGLGAAAAGGLGSAAGAVGGAARGVGGAVTDGMATVGEGAGLGGGVLHSNPALGGRKGLGWLWLLPLLLLLLLGGCFLLRGKPAAVFAVTEPANGAAVSGPFAVKGTGTAGEEVTVSENGQPVGKATVGEDGTFSADVPAPTAGDHTYAISEAGSSENLNLTVKAAAAAGTAAGAGDMSGMDMNGKFSIAAPASDANLPAGAFELKGSGKPGDVLEIFEDGVSLGKVTVGTDGMWTLNVPSPAAGAHTYSIKGPDGAELGSVKATVAAAAASTAACTKDFSLSIPDGQTVAEPFRFGGVGSGKSYTVTVTRGDRKIGSKVLPLDGTCGYSYTSKPGKGTITYSVSQTGSADVAGKITLTVK</sequence>
<dbReference type="AlphaFoldDB" id="A0A917PLB3"/>
<proteinExistence type="predicted"/>
<reference evidence="2" key="2">
    <citation type="submission" date="2020-09" db="EMBL/GenBank/DDBJ databases">
        <authorList>
            <person name="Sun Q."/>
            <person name="Ohkuma M."/>
        </authorList>
    </citation>
    <scope>NUCLEOTIDE SEQUENCE</scope>
    <source>
        <strain evidence="2">JCM 14371</strain>
    </source>
</reference>
<evidence type="ECO:0000256" key="1">
    <source>
        <dbReference type="SAM" id="Phobius"/>
    </source>
</evidence>
<dbReference type="Gene3D" id="2.60.40.10">
    <property type="entry name" value="Immunoglobulins"/>
    <property type="match status" value="2"/>
</dbReference>
<organism evidence="2 3">
    <name type="scientific">Deinococcus aquiradiocola</name>
    <dbReference type="NCBI Taxonomy" id="393059"/>
    <lineage>
        <taxon>Bacteria</taxon>
        <taxon>Thermotogati</taxon>
        <taxon>Deinococcota</taxon>
        <taxon>Deinococci</taxon>
        <taxon>Deinococcales</taxon>
        <taxon>Deinococcaceae</taxon>
        <taxon>Deinococcus</taxon>
    </lineage>
</organism>
<keyword evidence="1" id="KW-0472">Membrane</keyword>
<name>A0A917PLB3_9DEIO</name>
<dbReference type="InterPro" id="IPR009282">
    <property type="entry name" value="DUF937"/>
</dbReference>
<dbReference type="InterPro" id="IPR013783">
    <property type="entry name" value="Ig-like_fold"/>
</dbReference>
<dbReference type="EMBL" id="BMOE01000011">
    <property type="protein sequence ID" value="GGJ82836.1"/>
    <property type="molecule type" value="Genomic_DNA"/>
</dbReference>
<dbReference type="RefSeq" id="WP_188963966.1">
    <property type="nucleotide sequence ID" value="NZ_BMOE01000011.1"/>
</dbReference>
<feature type="transmembrane region" description="Helical" evidence="1">
    <location>
        <begin position="279"/>
        <end position="298"/>
    </location>
</feature>
<evidence type="ECO:0000313" key="2">
    <source>
        <dbReference type="EMBL" id="GGJ82836.1"/>
    </source>
</evidence>
<comment type="caution">
    <text evidence="2">The sequence shown here is derived from an EMBL/GenBank/DDBJ whole genome shotgun (WGS) entry which is preliminary data.</text>
</comment>
<evidence type="ECO:0000313" key="3">
    <source>
        <dbReference type="Proteomes" id="UP000635726"/>
    </source>
</evidence>
<reference evidence="2" key="1">
    <citation type="journal article" date="2014" name="Int. J. Syst. Evol. Microbiol.">
        <title>Complete genome sequence of Corynebacterium casei LMG S-19264T (=DSM 44701T), isolated from a smear-ripened cheese.</title>
        <authorList>
            <consortium name="US DOE Joint Genome Institute (JGI-PGF)"/>
            <person name="Walter F."/>
            <person name="Albersmeier A."/>
            <person name="Kalinowski J."/>
            <person name="Ruckert C."/>
        </authorList>
    </citation>
    <scope>NUCLEOTIDE SEQUENCE</scope>
    <source>
        <strain evidence="2">JCM 14371</strain>
    </source>
</reference>
<gene>
    <name evidence="2" type="ORF">GCM10008939_28450</name>
</gene>
<keyword evidence="1" id="KW-0812">Transmembrane</keyword>